<comment type="caution">
    <text evidence="4">The sequence shown here is derived from an EMBL/GenBank/DDBJ whole genome shotgun (WGS) entry which is preliminary data.</text>
</comment>
<dbReference type="PROSITE" id="PS50082">
    <property type="entry name" value="WD_REPEATS_2"/>
    <property type="match status" value="2"/>
</dbReference>
<dbReference type="PANTHER" id="PTHR19879">
    <property type="entry name" value="TRANSCRIPTION INITIATION FACTOR TFIID"/>
    <property type="match status" value="1"/>
</dbReference>
<accession>A0A2J8AHM0</accession>
<dbReference type="SUPFAM" id="SSF50978">
    <property type="entry name" value="WD40 repeat-like"/>
    <property type="match status" value="1"/>
</dbReference>
<feature type="repeat" description="WD" evidence="3">
    <location>
        <begin position="41"/>
        <end position="82"/>
    </location>
</feature>
<dbReference type="Gene3D" id="2.130.10.10">
    <property type="entry name" value="YVTN repeat-like/Quinoprotein amine dehydrogenase"/>
    <property type="match status" value="1"/>
</dbReference>
<dbReference type="InterPro" id="IPR001680">
    <property type="entry name" value="WD40_rpt"/>
</dbReference>
<sequence>GHTACVRAVSFSPDGVKMASAGEDRTVRLWGVQSRQQLAVFHGHSAAVVGLSFDQPEGMVLSSCSDTEVRLWDTNNYPQVTR</sequence>
<dbReference type="InterPro" id="IPR015943">
    <property type="entry name" value="WD40/YVTN_repeat-like_dom_sf"/>
</dbReference>
<dbReference type="PANTHER" id="PTHR19879:SF9">
    <property type="entry name" value="TRANSCRIPTION INITIATION FACTOR TFIID SUBUNIT 5"/>
    <property type="match status" value="1"/>
</dbReference>
<evidence type="ECO:0000313" key="5">
    <source>
        <dbReference type="Proteomes" id="UP000236333"/>
    </source>
</evidence>
<dbReference type="EMBL" id="PGGS01000017">
    <property type="protein sequence ID" value="PNH12010.1"/>
    <property type="molecule type" value="Genomic_DNA"/>
</dbReference>
<evidence type="ECO:0000256" key="2">
    <source>
        <dbReference type="ARBA" id="ARBA00022737"/>
    </source>
</evidence>
<dbReference type="SMART" id="SM00320">
    <property type="entry name" value="WD40"/>
    <property type="match status" value="2"/>
</dbReference>
<dbReference type="PROSITE" id="PS50294">
    <property type="entry name" value="WD_REPEATS_REGION"/>
    <property type="match status" value="2"/>
</dbReference>
<keyword evidence="4" id="KW-0808">Transferase</keyword>
<dbReference type="Proteomes" id="UP000236333">
    <property type="component" value="Unassembled WGS sequence"/>
</dbReference>
<name>A0A2J8AHM0_9CHLO</name>
<gene>
    <name evidence="4" type="ORF">TSOC_001105</name>
</gene>
<evidence type="ECO:0000256" key="1">
    <source>
        <dbReference type="ARBA" id="ARBA00022574"/>
    </source>
</evidence>
<feature type="non-terminal residue" evidence="4">
    <location>
        <position position="1"/>
    </location>
</feature>
<dbReference type="AlphaFoldDB" id="A0A2J8AHM0"/>
<keyword evidence="1 3" id="KW-0853">WD repeat</keyword>
<dbReference type="PROSITE" id="PS00678">
    <property type="entry name" value="WD_REPEATS_1"/>
    <property type="match status" value="1"/>
</dbReference>
<dbReference type="OrthoDB" id="1724383at2759"/>
<organism evidence="4 5">
    <name type="scientific">Tetrabaena socialis</name>
    <dbReference type="NCBI Taxonomy" id="47790"/>
    <lineage>
        <taxon>Eukaryota</taxon>
        <taxon>Viridiplantae</taxon>
        <taxon>Chlorophyta</taxon>
        <taxon>core chlorophytes</taxon>
        <taxon>Chlorophyceae</taxon>
        <taxon>CS clade</taxon>
        <taxon>Chlamydomonadales</taxon>
        <taxon>Tetrabaenaceae</taxon>
        <taxon>Tetrabaena</taxon>
    </lineage>
</organism>
<dbReference type="GO" id="GO:0016301">
    <property type="term" value="F:kinase activity"/>
    <property type="evidence" value="ECO:0007669"/>
    <property type="project" value="UniProtKB-KW"/>
</dbReference>
<keyword evidence="5" id="KW-1185">Reference proteome</keyword>
<reference evidence="4 5" key="1">
    <citation type="journal article" date="2017" name="Mol. Biol. Evol.">
        <title>The 4-celled Tetrabaena socialis nuclear genome reveals the essential components for genetic control of cell number at the origin of multicellularity in the volvocine lineage.</title>
        <authorList>
            <person name="Featherston J."/>
            <person name="Arakaki Y."/>
            <person name="Hanschen E.R."/>
            <person name="Ferris P.J."/>
            <person name="Michod R.E."/>
            <person name="Olson B.J.S.C."/>
            <person name="Nozaki H."/>
            <person name="Durand P.M."/>
        </authorList>
    </citation>
    <scope>NUCLEOTIDE SEQUENCE [LARGE SCALE GENOMIC DNA]</scope>
    <source>
        <strain evidence="4 5">NIES-571</strain>
    </source>
</reference>
<feature type="repeat" description="WD" evidence="3">
    <location>
        <begin position="1"/>
        <end position="40"/>
    </location>
</feature>
<dbReference type="Pfam" id="PF00400">
    <property type="entry name" value="WD40"/>
    <property type="match status" value="2"/>
</dbReference>
<keyword evidence="4" id="KW-0418">Kinase</keyword>
<keyword evidence="2" id="KW-0677">Repeat</keyword>
<evidence type="ECO:0000256" key="3">
    <source>
        <dbReference type="PROSITE-ProRule" id="PRU00221"/>
    </source>
</evidence>
<feature type="non-terminal residue" evidence="4">
    <location>
        <position position="82"/>
    </location>
</feature>
<proteinExistence type="predicted"/>
<dbReference type="InterPro" id="IPR036322">
    <property type="entry name" value="WD40_repeat_dom_sf"/>
</dbReference>
<evidence type="ECO:0000313" key="4">
    <source>
        <dbReference type="EMBL" id="PNH12010.1"/>
    </source>
</evidence>
<dbReference type="InterPro" id="IPR019775">
    <property type="entry name" value="WD40_repeat_CS"/>
</dbReference>
<protein>
    <submittedName>
        <fullName evidence="4">Putative serine/threonine-protein kinase</fullName>
    </submittedName>
</protein>